<accession>A0A7X5C034</accession>
<dbReference type="Proteomes" id="UP000558113">
    <property type="component" value="Unassembled WGS sequence"/>
</dbReference>
<dbReference type="Gene3D" id="1.10.760.20">
    <property type="entry name" value="Protein of unknown function DUF3243"/>
    <property type="match status" value="1"/>
</dbReference>
<sequence length="114" mass="12899">MNERSQVSNQDQQAQTDQIEQAVQAMSNGKGDQILQDFEAFRSYLAKRIEMAQGLGFGDEQLAVIAQKVAGYLAEHEEPRNSEEYLLRELWKVGTEAEQHKLAHMLVKLAQSAH</sequence>
<dbReference type="EMBL" id="JAAAMU010000011">
    <property type="protein sequence ID" value="NBC71327.1"/>
    <property type="molecule type" value="Genomic_DNA"/>
</dbReference>
<proteinExistence type="predicted"/>
<dbReference type="OrthoDB" id="2418090at2"/>
<keyword evidence="2" id="KW-1185">Reference proteome</keyword>
<evidence type="ECO:0000313" key="1">
    <source>
        <dbReference type="EMBL" id="NBC71327.1"/>
    </source>
</evidence>
<protein>
    <submittedName>
        <fullName evidence="1">DUF3243 family protein</fullName>
    </submittedName>
</protein>
<dbReference type="InterPro" id="IPR021637">
    <property type="entry name" value="DUF3243"/>
</dbReference>
<name>A0A7X5C034_9BACL</name>
<dbReference type="AlphaFoldDB" id="A0A7X5C034"/>
<comment type="caution">
    <text evidence="1">The sequence shown here is derived from an EMBL/GenBank/DDBJ whole genome shotgun (WGS) entry which is preliminary data.</text>
</comment>
<organism evidence="1 2">
    <name type="scientific">Paenibacillus sacheonensis</name>
    <dbReference type="NCBI Taxonomy" id="742054"/>
    <lineage>
        <taxon>Bacteria</taxon>
        <taxon>Bacillati</taxon>
        <taxon>Bacillota</taxon>
        <taxon>Bacilli</taxon>
        <taxon>Bacillales</taxon>
        <taxon>Paenibacillaceae</taxon>
        <taxon>Paenibacillus</taxon>
    </lineage>
</organism>
<dbReference type="Pfam" id="PF11588">
    <property type="entry name" value="DUF3243"/>
    <property type="match status" value="1"/>
</dbReference>
<reference evidence="1 2" key="1">
    <citation type="submission" date="2020-01" db="EMBL/GenBank/DDBJ databases">
        <title>Paenibacillus soybeanensis sp. nov. isolated from the nodules of soybean (Glycine max(L.) Merr).</title>
        <authorList>
            <person name="Wang H."/>
        </authorList>
    </citation>
    <scope>NUCLEOTIDE SEQUENCE [LARGE SCALE GENOMIC DNA]</scope>
    <source>
        <strain evidence="1 2">DSM 23054</strain>
    </source>
</reference>
<dbReference type="InterPro" id="IPR038292">
    <property type="entry name" value="YmfJ/YflH_sf"/>
</dbReference>
<gene>
    <name evidence="1" type="ORF">GT003_20215</name>
</gene>
<evidence type="ECO:0000313" key="2">
    <source>
        <dbReference type="Proteomes" id="UP000558113"/>
    </source>
</evidence>
<dbReference type="RefSeq" id="WP_161701187.1">
    <property type="nucleotide sequence ID" value="NZ_JAAAMU010000011.1"/>
</dbReference>